<feature type="region of interest" description="Disordered" evidence="2">
    <location>
        <begin position="482"/>
        <end position="893"/>
    </location>
</feature>
<sequence>MAEPVQQAPQLRALLEGGSDTDVLKALKRKKNGPHKTILKVPDMGTLRALLERVLQAARGAKLSLLNALLGLMPANPPSPDAAQWLQSLPTSMEALEAAFDVATDLETHAPDRRKHAIAASIMSIRAVSHLVDWSGEGLDSEARPMRDPCGPSFVRRLMRLAVRSNGEPALTVEALLTLIELLIDSPANARLLTAAAPESRALFQHYLHTCGIVGRQIDVVEILFRTALHETLPAHCTAGLPESALRLLDAMVAKKGHPEADAEEWEEDLRAVVRAVNRSLGAQARVYSVGAASIVVGRSTSKPRDRKWVDFNHDALSLVLPTMLQVAGAVVSFSYADMTSVEAAVAASPPDHVALTICMGGWPEDVPDTYADSSSKTARIRIILPLDAARGLAQATHVPQVTEPLQRTLAALAAAQDGATEDVPSPDDQQHGGANGTTRRPSIAITDTRATAFRPLPLEPSVHRSGAGGMRMASLTLIEPPPPAPMALAEAGAAQGNDENDEQHLFEESPICAQPAPAELPDSFDARLPGNSSGSSGGAPPEVPPVEGPAQRRLPAVDEHTPPPHPPPAAATRARHAAPAAEGRTVPECGPAPRSGRAQAAASGGTSSDSDRTADLSMEPVQAVARPAKPAKVPTSSDSRSCEPAQVEGPAAAAGKRSSRVVSYSETQLARAKGAKAAGPSGEPAQEHGQAAHTDKLLPTDPDWLTTAPTPHGKAAGGDADARRAKAPKQDPAGGLPLVERTYTLRQHKPEPEPYPEPELDLQATPPPANAGSWEFTTPPGDTGEPSEPDSPYRPPAAAKPKPKPRTEEEEEEVEEEPPLLPPPIAAQLRMPTITEEAPDAQAPDAGEADADEDAGALAAYVRKARARTTADAAGRRTGGLEAGLGFEPLPDLPLGRLATATPARVDAAAPATAAKAARSGLPAAKNGRPRAKRVAEPASKPQPTRGARKKARTASKQAAPAGAASAAGGGEDAEEAGATPSFSGVVHNMMSRLTSSANADSDAEEEGIESVRASIEGYLAKYNEGVAKKEAAIIQDANKKVAEAAAAAEAEVRADAATAAAAIKRRAAQITAALERMAADMRARGEAHEAAMAADWGAYQAKYKELLALEQAEREAIRRRQQGLKRKLDEVRTAAEAHVGAARDAVRRGRERAAKVPALARMLESLQNPLPEP</sequence>
<feature type="compositionally biased region" description="Low complexity" evidence="2">
    <location>
        <begin position="595"/>
        <end position="609"/>
    </location>
</feature>
<keyword evidence="1" id="KW-0175">Coiled coil</keyword>
<comment type="caution">
    <text evidence="3">The sequence shown here is derived from an EMBL/GenBank/DDBJ whole genome shotgun (WGS) entry which is preliminary data.</text>
</comment>
<gene>
    <name evidence="3" type="ORF">WJX81_008574</name>
</gene>
<feature type="compositionally biased region" description="Acidic residues" evidence="2">
    <location>
        <begin position="809"/>
        <end position="819"/>
    </location>
</feature>
<evidence type="ECO:0000313" key="4">
    <source>
        <dbReference type="Proteomes" id="UP001445335"/>
    </source>
</evidence>
<evidence type="ECO:0000256" key="2">
    <source>
        <dbReference type="SAM" id="MobiDB-lite"/>
    </source>
</evidence>
<feature type="region of interest" description="Disordered" evidence="2">
    <location>
        <begin position="918"/>
        <end position="981"/>
    </location>
</feature>
<feature type="region of interest" description="Disordered" evidence="2">
    <location>
        <begin position="415"/>
        <end position="445"/>
    </location>
</feature>
<evidence type="ECO:0000313" key="3">
    <source>
        <dbReference type="EMBL" id="KAK9841875.1"/>
    </source>
</evidence>
<organism evidence="3 4">
    <name type="scientific">Elliptochloris bilobata</name>
    <dbReference type="NCBI Taxonomy" id="381761"/>
    <lineage>
        <taxon>Eukaryota</taxon>
        <taxon>Viridiplantae</taxon>
        <taxon>Chlorophyta</taxon>
        <taxon>core chlorophytes</taxon>
        <taxon>Trebouxiophyceae</taxon>
        <taxon>Trebouxiophyceae incertae sedis</taxon>
        <taxon>Elliptochloris clade</taxon>
        <taxon>Elliptochloris</taxon>
    </lineage>
</organism>
<dbReference type="Proteomes" id="UP001445335">
    <property type="component" value="Unassembled WGS sequence"/>
</dbReference>
<accession>A0AAW1S655</accession>
<protein>
    <submittedName>
        <fullName evidence="3">Uncharacterized protein</fullName>
    </submittedName>
</protein>
<dbReference type="AlphaFoldDB" id="A0AAW1S655"/>
<reference evidence="3 4" key="1">
    <citation type="journal article" date="2024" name="Nat. Commun.">
        <title>Phylogenomics reveals the evolutionary origins of lichenization in chlorophyte algae.</title>
        <authorList>
            <person name="Puginier C."/>
            <person name="Libourel C."/>
            <person name="Otte J."/>
            <person name="Skaloud P."/>
            <person name="Haon M."/>
            <person name="Grisel S."/>
            <person name="Petersen M."/>
            <person name="Berrin J.G."/>
            <person name="Delaux P.M."/>
            <person name="Dal Grande F."/>
            <person name="Keller J."/>
        </authorList>
    </citation>
    <scope>NUCLEOTIDE SEQUENCE [LARGE SCALE GENOMIC DNA]</scope>
    <source>
        <strain evidence="3 4">SAG 245.80</strain>
    </source>
</reference>
<dbReference type="EMBL" id="JALJOU010000010">
    <property type="protein sequence ID" value="KAK9841875.1"/>
    <property type="molecule type" value="Genomic_DNA"/>
</dbReference>
<feature type="compositionally biased region" description="Low complexity" evidence="2">
    <location>
        <begin position="621"/>
        <end position="635"/>
    </location>
</feature>
<proteinExistence type="predicted"/>
<name>A0AAW1S655_9CHLO</name>
<feature type="coiled-coil region" evidence="1">
    <location>
        <begin position="1109"/>
        <end position="1136"/>
    </location>
</feature>
<evidence type="ECO:0000256" key="1">
    <source>
        <dbReference type="SAM" id="Coils"/>
    </source>
</evidence>
<keyword evidence="4" id="KW-1185">Reference proteome</keyword>